<gene>
    <name evidence="1" type="ORF">LCGC14_2166400</name>
</gene>
<sequence>MTEEICECGMLKTSHPTRYCEKFKPQNNFETPTDPINGLGWKMKSQNHSHPENTSDLVEASKCSEDTEPDATLKQTIVGTSGSGNETIIYGGGCPEYNKEDRKANLPDTIQSRRDGEPSKEFIETYPEQAKKTFTNEEMKKAKNQFFSLKDPVIEDWRTNVKHKMTDDEFKTYKEYLNMLILFLEIAIRINSEIYFDV</sequence>
<dbReference type="EMBL" id="LAZR01027887">
    <property type="protein sequence ID" value="KKL64301.1"/>
    <property type="molecule type" value="Genomic_DNA"/>
</dbReference>
<dbReference type="AlphaFoldDB" id="A0A0F9EDL7"/>
<proteinExistence type="predicted"/>
<evidence type="ECO:0000313" key="1">
    <source>
        <dbReference type="EMBL" id="KKL64301.1"/>
    </source>
</evidence>
<name>A0A0F9EDL7_9ZZZZ</name>
<organism evidence="1">
    <name type="scientific">marine sediment metagenome</name>
    <dbReference type="NCBI Taxonomy" id="412755"/>
    <lineage>
        <taxon>unclassified sequences</taxon>
        <taxon>metagenomes</taxon>
        <taxon>ecological metagenomes</taxon>
    </lineage>
</organism>
<accession>A0A0F9EDL7</accession>
<reference evidence="1" key="1">
    <citation type="journal article" date="2015" name="Nature">
        <title>Complex archaea that bridge the gap between prokaryotes and eukaryotes.</title>
        <authorList>
            <person name="Spang A."/>
            <person name="Saw J.H."/>
            <person name="Jorgensen S.L."/>
            <person name="Zaremba-Niedzwiedzka K."/>
            <person name="Martijn J."/>
            <person name="Lind A.E."/>
            <person name="van Eijk R."/>
            <person name="Schleper C."/>
            <person name="Guy L."/>
            <person name="Ettema T.J."/>
        </authorList>
    </citation>
    <scope>NUCLEOTIDE SEQUENCE</scope>
</reference>
<protein>
    <submittedName>
        <fullName evidence="1">Uncharacterized protein</fullName>
    </submittedName>
</protein>
<comment type="caution">
    <text evidence="1">The sequence shown here is derived from an EMBL/GenBank/DDBJ whole genome shotgun (WGS) entry which is preliminary data.</text>
</comment>